<name>A0ABX0JY87_9PROT</name>
<dbReference type="RefSeq" id="WP_173569589.1">
    <property type="nucleotide sequence ID" value="NZ_WOSY01000005.1"/>
</dbReference>
<keyword evidence="2" id="KW-0378">Hydrolase</keyword>
<dbReference type="SUPFAM" id="SSF56219">
    <property type="entry name" value="DNase I-like"/>
    <property type="match status" value="1"/>
</dbReference>
<reference evidence="2 3" key="1">
    <citation type="journal article" date="2020" name="Int. J. Syst. Evol. Microbiol.">
        <title>Novel acetic acid bacteria from cider fermentations: Acetobacter conturbans sp. nov. and Acetobacter fallax sp. nov.</title>
        <authorList>
            <person name="Sombolestani A.S."/>
            <person name="Cleenwerck I."/>
            <person name="Cnockaert M."/>
            <person name="Borremans W."/>
            <person name="Wieme A.D."/>
            <person name="De Vuyst L."/>
            <person name="Vandamme P."/>
        </authorList>
    </citation>
    <scope>NUCLEOTIDE SEQUENCE [LARGE SCALE GENOMIC DNA]</scope>
    <source>
        <strain evidence="2 3">LMG 1627</strain>
    </source>
</reference>
<feature type="domain" description="Endonuclease/exonuclease/phosphatase" evidence="1">
    <location>
        <begin position="40"/>
        <end position="223"/>
    </location>
</feature>
<sequence>MIATLKNRPLLKLVRRRRPRFHSTVRLAGGQSSEAEIRIISWNLLHSVGASVRDVLALLEREKPDLLLMQEATQDIDHLPDLVGGYYARSPLPGRIHGVACWSREPFSRAPRTCVIPSGMIVKRIAQIIRLPGITVANVHLSHGQIMNRRQLRRLAGVLPAPAAILGDFNLVGPTLVPGFMDVGPRSPTHRMVDLVPIRIDRCLIRGAVCQSSRVLPVFASDHRPIMVTLKPDASVLRAGPEMPFQPSYLSLPRV</sequence>
<evidence type="ECO:0000313" key="3">
    <source>
        <dbReference type="Proteomes" id="UP000631653"/>
    </source>
</evidence>
<dbReference type="Pfam" id="PF03372">
    <property type="entry name" value="Exo_endo_phos"/>
    <property type="match status" value="1"/>
</dbReference>
<evidence type="ECO:0000259" key="1">
    <source>
        <dbReference type="Pfam" id="PF03372"/>
    </source>
</evidence>
<dbReference type="EMBL" id="WOSY01000005">
    <property type="protein sequence ID" value="NHN88283.1"/>
    <property type="molecule type" value="Genomic_DNA"/>
</dbReference>
<dbReference type="Gene3D" id="3.60.10.10">
    <property type="entry name" value="Endonuclease/exonuclease/phosphatase"/>
    <property type="match status" value="1"/>
</dbReference>
<proteinExistence type="predicted"/>
<comment type="caution">
    <text evidence="2">The sequence shown here is derived from an EMBL/GenBank/DDBJ whole genome shotgun (WGS) entry which is preliminary data.</text>
</comment>
<evidence type="ECO:0000313" key="2">
    <source>
        <dbReference type="EMBL" id="NHN88283.1"/>
    </source>
</evidence>
<keyword evidence="2" id="KW-0255">Endonuclease</keyword>
<keyword evidence="2" id="KW-0540">Nuclease</keyword>
<organism evidence="2 3">
    <name type="scientific">Acetobacter conturbans</name>
    <dbReference type="NCBI Taxonomy" id="1737472"/>
    <lineage>
        <taxon>Bacteria</taxon>
        <taxon>Pseudomonadati</taxon>
        <taxon>Pseudomonadota</taxon>
        <taxon>Alphaproteobacteria</taxon>
        <taxon>Acetobacterales</taxon>
        <taxon>Acetobacteraceae</taxon>
        <taxon>Acetobacter</taxon>
    </lineage>
</organism>
<protein>
    <submittedName>
        <fullName evidence="2">Endonuclease/exonuclease/phosphatase family protein</fullName>
    </submittedName>
</protein>
<gene>
    <name evidence="2" type="ORF">GOB81_06530</name>
</gene>
<keyword evidence="3" id="KW-1185">Reference proteome</keyword>
<accession>A0ABX0JY87</accession>
<dbReference type="InterPro" id="IPR036691">
    <property type="entry name" value="Endo/exonu/phosph_ase_sf"/>
</dbReference>
<dbReference type="InterPro" id="IPR005135">
    <property type="entry name" value="Endo/exonuclease/phosphatase"/>
</dbReference>
<dbReference type="Proteomes" id="UP000631653">
    <property type="component" value="Unassembled WGS sequence"/>
</dbReference>
<dbReference type="GO" id="GO:0004519">
    <property type="term" value="F:endonuclease activity"/>
    <property type="evidence" value="ECO:0007669"/>
    <property type="project" value="UniProtKB-KW"/>
</dbReference>